<dbReference type="GO" id="GO:0000049">
    <property type="term" value="F:tRNA binding"/>
    <property type="evidence" value="ECO:0007669"/>
    <property type="project" value="TreeGrafter"/>
</dbReference>
<dbReference type="InterPro" id="IPR005145">
    <property type="entry name" value="Sua5_C"/>
</dbReference>
<evidence type="ECO:0000259" key="15">
    <source>
        <dbReference type="PROSITE" id="PS51163"/>
    </source>
</evidence>
<accession>A0A8T4L5Z1</accession>
<reference evidence="16" key="2">
    <citation type="submission" date="2021-05" db="EMBL/GenBank/DDBJ databases">
        <title>Protein family content uncovers lineage relationships and bacterial pathway maintenance mechanisms in DPANN archaea.</title>
        <authorList>
            <person name="Castelle C.J."/>
            <person name="Meheust R."/>
            <person name="Jaffe A.L."/>
            <person name="Seitz K."/>
            <person name="Gong X."/>
            <person name="Baker B.J."/>
            <person name="Banfield J.F."/>
        </authorList>
    </citation>
    <scope>NUCLEOTIDE SEQUENCE</scope>
    <source>
        <strain evidence="16">RIFCSPLOWO2_01_FULL_AR10_48_17</strain>
    </source>
</reference>
<evidence type="ECO:0000256" key="10">
    <source>
        <dbReference type="ARBA" id="ARBA00022840"/>
    </source>
</evidence>
<feature type="binding site" evidence="14">
    <location>
        <position position="31"/>
    </location>
    <ligand>
        <name>L-threonine</name>
        <dbReference type="ChEBI" id="CHEBI:57926"/>
    </ligand>
</feature>
<dbReference type="EMBL" id="JAGVWC010000008">
    <property type="protein sequence ID" value="MBS3061282.1"/>
    <property type="molecule type" value="Genomic_DNA"/>
</dbReference>
<proteinExistence type="inferred from homology"/>
<evidence type="ECO:0000256" key="14">
    <source>
        <dbReference type="PIRSR" id="PIRSR004930-1"/>
    </source>
</evidence>
<dbReference type="Pfam" id="PF01300">
    <property type="entry name" value="Sua5_yciO_yrdC"/>
    <property type="match status" value="1"/>
</dbReference>
<keyword evidence="7 13" id="KW-0819">tRNA processing</keyword>
<feature type="binding site" evidence="14">
    <location>
        <position position="188"/>
    </location>
    <ligand>
        <name>ATP</name>
        <dbReference type="ChEBI" id="CHEBI:30616"/>
    </ligand>
</feature>
<evidence type="ECO:0000256" key="11">
    <source>
        <dbReference type="ARBA" id="ARBA00029774"/>
    </source>
</evidence>
<dbReference type="InterPro" id="IPR038385">
    <property type="entry name" value="Sua5/YwlC_C"/>
</dbReference>
<evidence type="ECO:0000256" key="6">
    <source>
        <dbReference type="ARBA" id="ARBA00022679"/>
    </source>
</evidence>
<evidence type="ECO:0000256" key="7">
    <source>
        <dbReference type="ARBA" id="ARBA00022694"/>
    </source>
</evidence>
<feature type="binding site" evidence="14">
    <location>
        <position position="118"/>
    </location>
    <ligand>
        <name>ATP</name>
        <dbReference type="ChEBI" id="CHEBI:30616"/>
    </ligand>
</feature>
<feature type="binding site" evidence="14">
    <location>
        <position position="229"/>
    </location>
    <ligand>
        <name>ATP</name>
        <dbReference type="ChEBI" id="CHEBI:30616"/>
    </ligand>
</feature>
<dbReference type="SUPFAM" id="SSF55821">
    <property type="entry name" value="YrdC/RibB"/>
    <property type="match status" value="1"/>
</dbReference>
<dbReference type="Gene3D" id="3.40.50.11030">
    <property type="entry name" value="Threonylcarbamoyl-AMP synthase, C-terminal domain"/>
    <property type="match status" value="1"/>
</dbReference>
<sequence length="330" mass="35790">MVSVLSPSKKNISLCADLIRSGKLVVFPTETVYGLGANAFLPDSVEKIFVAKRRPKKNPTIVHVSSWKMLSLVIGRSVSKKEKRFLSRFWPGPLTVLFLRSPRIPDIVTAGLPTVAVRWPSNRIARQLISMANVPVAAPSANPSSKPSPTLSRHVKKMKGVSAILDGGPSVFGIESTVLDLENQVVLRPGPVGISELKPWLPDVRFHASLVSDARPKKVASPGMRYKHYSPACKITVVTGFGKKLASFFNGLPRSVPVICSSNVAKNVSGRVVFSFSSASDLGKRLFAFFHALDDAKIKRAVVQGVPERGIGFSVMNRLKKAASKRLTVS</sequence>
<evidence type="ECO:0000256" key="2">
    <source>
        <dbReference type="ARBA" id="ARBA00007663"/>
    </source>
</evidence>
<dbReference type="InterPro" id="IPR017945">
    <property type="entry name" value="DHBP_synth_RibB-like_a/b_dom"/>
</dbReference>
<gene>
    <name evidence="16" type="ORF">J4215_01725</name>
</gene>
<dbReference type="EC" id="2.7.7.87" evidence="3 13"/>
<evidence type="ECO:0000256" key="13">
    <source>
        <dbReference type="PIRNR" id="PIRNR004930"/>
    </source>
</evidence>
<name>A0A8T4L5Z1_9ARCH</name>
<dbReference type="Proteomes" id="UP000675968">
    <property type="component" value="Unassembled WGS sequence"/>
</dbReference>
<evidence type="ECO:0000256" key="4">
    <source>
        <dbReference type="ARBA" id="ARBA00015492"/>
    </source>
</evidence>
<dbReference type="PROSITE" id="PS51163">
    <property type="entry name" value="YRDC"/>
    <property type="match status" value="1"/>
</dbReference>
<dbReference type="PIRSF" id="PIRSF004930">
    <property type="entry name" value="Tln_factor_SUA5"/>
    <property type="match status" value="1"/>
</dbReference>
<dbReference type="GO" id="GO:0008033">
    <property type="term" value="P:tRNA processing"/>
    <property type="evidence" value="ECO:0007669"/>
    <property type="project" value="UniProtKB-KW"/>
</dbReference>
<comment type="catalytic activity">
    <reaction evidence="12 13">
        <text>L-threonine + hydrogencarbonate + ATP = L-threonylcarbamoyladenylate + diphosphate + H2O</text>
        <dbReference type="Rhea" id="RHEA:36407"/>
        <dbReference type="ChEBI" id="CHEBI:15377"/>
        <dbReference type="ChEBI" id="CHEBI:17544"/>
        <dbReference type="ChEBI" id="CHEBI:30616"/>
        <dbReference type="ChEBI" id="CHEBI:33019"/>
        <dbReference type="ChEBI" id="CHEBI:57926"/>
        <dbReference type="ChEBI" id="CHEBI:73682"/>
        <dbReference type="EC" id="2.7.7.87"/>
    </reaction>
</comment>
<keyword evidence="6 13" id="KW-0808">Transferase</keyword>
<keyword evidence="5 13" id="KW-0963">Cytoplasm</keyword>
<dbReference type="InterPro" id="IPR010923">
    <property type="entry name" value="T(6)A37_SUA5"/>
</dbReference>
<evidence type="ECO:0000256" key="3">
    <source>
        <dbReference type="ARBA" id="ARBA00012584"/>
    </source>
</evidence>
<evidence type="ECO:0000256" key="12">
    <source>
        <dbReference type="ARBA" id="ARBA00048366"/>
    </source>
</evidence>
<feature type="binding site" evidence="14">
    <location>
        <position position="58"/>
    </location>
    <ligand>
        <name>ATP</name>
        <dbReference type="ChEBI" id="CHEBI:30616"/>
    </ligand>
</feature>
<dbReference type="Pfam" id="PF03481">
    <property type="entry name" value="Sua5_C"/>
    <property type="match status" value="1"/>
</dbReference>
<dbReference type="GO" id="GO:0061710">
    <property type="term" value="F:L-threonylcarbamoyladenylate synthase"/>
    <property type="evidence" value="ECO:0007669"/>
    <property type="project" value="UniProtKB-EC"/>
</dbReference>
<evidence type="ECO:0000313" key="17">
    <source>
        <dbReference type="Proteomes" id="UP000675968"/>
    </source>
</evidence>
<feature type="binding site" evidence="14">
    <location>
        <position position="63"/>
    </location>
    <ligand>
        <name>ATP</name>
        <dbReference type="ChEBI" id="CHEBI:30616"/>
    </ligand>
</feature>
<dbReference type="AlphaFoldDB" id="A0A8T4L5Z1"/>
<evidence type="ECO:0000313" key="16">
    <source>
        <dbReference type="EMBL" id="MBS3061282.1"/>
    </source>
</evidence>
<keyword evidence="8 13" id="KW-0548">Nucleotidyltransferase</keyword>
<feature type="binding site" evidence="14">
    <location>
        <position position="138"/>
    </location>
    <ligand>
        <name>L-threonine</name>
        <dbReference type="ChEBI" id="CHEBI:57926"/>
    </ligand>
</feature>
<dbReference type="PANTHER" id="PTHR17490:SF16">
    <property type="entry name" value="THREONYLCARBAMOYL-AMP SYNTHASE"/>
    <property type="match status" value="1"/>
</dbReference>
<evidence type="ECO:0000256" key="8">
    <source>
        <dbReference type="ARBA" id="ARBA00022695"/>
    </source>
</evidence>
<comment type="subcellular location">
    <subcellularLocation>
        <location evidence="1 13">Cytoplasm</location>
    </subcellularLocation>
</comment>
<dbReference type="GO" id="GO:0006450">
    <property type="term" value="P:regulation of translational fidelity"/>
    <property type="evidence" value="ECO:0007669"/>
    <property type="project" value="TreeGrafter"/>
</dbReference>
<reference evidence="16" key="1">
    <citation type="submission" date="2021-03" db="EMBL/GenBank/DDBJ databases">
        <authorList>
            <person name="Jaffe A."/>
        </authorList>
    </citation>
    <scope>NUCLEOTIDE SEQUENCE</scope>
    <source>
        <strain evidence="16">RIFCSPLOWO2_01_FULL_AR10_48_17</strain>
    </source>
</reference>
<comment type="similarity">
    <text evidence="2 13">Belongs to the SUA5 family.</text>
</comment>
<comment type="function">
    <text evidence="13">Required for the formation of a threonylcarbamoyl group on adenosine at position 37 (t(6)A37) in tRNAs that read codons beginning with adenine.</text>
</comment>
<feature type="binding site" evidence="14">
    <location>
        <position position="54"/>
    </location>
    <ligand>
        <name>ATP</name>
        <dbReference type="ChEBI" id="CHEBI:30616"/>
    </ligand>
</feature>
<keyword evidence="10 13" id="KW-0067">ATP-binding</keyword>
<feature type="binding site" evidence="14">
    <location>
        <position position="114"/>
    </location>
    <ligand>
        <name>ATP</name>
        <dbReference type="ChEBI" id="CHEBI:30616"/>
    </ligand>
</feature>
<evidence type="ECO:0000256" key="9">
    <source>
        <dbReference type="ARBA" id="ARBA00022741"/>
    </source>
</evidence>
<organism evidence="16 17">
    <name type="scientific">Candidatus Iainarchaeum sp</name>
    <dbReference type="NCBI Taxonomy" id="3101447"/>
    <lineage>
        <taxon>Archaea</taxon>
        <taxon>Candidatus Iainarchaeota</taxon>
        <taxon>Candidatus Iainarchaeia</taxon>
        <taxon>Candidatus Iainarchaeales</taxon>
        <taxon>Candidatus Iainarchaeaceae</taxon>
        <taxon>Candidatus Iainarchaeum</taxon>
    </lineage>
</organism>
<dbReference type="GO" id="GO:0003725">
    <property type="term" value="F:double-stranded RNA binding"/>
    <property type="evidence" value="ECO:0007669"/>
    <property type="project" value="UniProtKB-UniRule"/>
</dbReference>
<evidence type="ECO:0000256" key="1">
    <source>
        <dbReference type="ARBA" id="ARBA00004496"/>
    </source>
</evidence>
<dbReference type="NCBIfam" id="TIGR00057">
    <property type="entry name" value="L-threonylcarbamoyladenylate synthase"/>
    <property type="match status" value="1"/>
</dbReference>
<feature type="binding site" evidence="14">
    <location>
        <position position="140"/>
    </location>
    <ligand>
        <name>ATP</name>
        <dbReference type="ChEBI" id="CHEBI:30616"/>
    </ligand>
</feature>
<dbReference type="GO" id="GO:0005737">
    <property type="term" value="C:cytoplasm"/>
    <property type="evidence" value="ECO:0007669"/>
    <property type="project" value="UniProtKB-SubCell"/>
</dbReference>
<feature type="binding site" evidence="14">
    <location>
        <position position="148"/>
    </location>
    <ligand>
        <name>ATP</name>
        <dbReference type="ChEBI" id="CHEBI:30616"/>
    </ligand>
</feature>
<dbReference type="GO" id="GO:0005524">
    <property type="term" value="F:ATP binding"/>
    <property type="evidence" value="ECO:0007669"/>
    <property type="project" value="UniProtKB-UniRule"/>
</dbReference>
<keyword evidence="9 13" id="KW-0547">Nucleotide-binding</keyword>
<feature type="domain" description="YrdC-like" evidence="15">
    <location>
        <begin position="9"/>
        <end position="192"/>
    </location>
</feature>
<dbReference type="InterPro" id="IPR006070">
    <property type="entry name" value="Sua5-like_dom"/>
</dbReference>
<dbReference type="InterPro" id="IPR050156">
    <property type="entry name" value="TC-AMP_synthase_SUA5"/>
</dbReference>
<dbReference type="Gene3D" id="3.90.870.10">
    <property type="entry name" value="DHBP synthase"/>
    <property type="match status" value="1"/>
</dbReference>
<evidence type="ECO:0000256" key="5">
    <source>
        <dbReference type="ARBA" id="ARBA00022490"/>
    </source>
</evidence>
<protein>
    <recommendedName>
        <fullName evidence="4 13">Threonylcarbamoyl-AMP synthase</fullName>
        <shortName evidence="13">TC-AMP synthase</shortName>
        <ecNumber evidence="3 13">2.7.7.87</ecNumber>
    </recommendedName>
    <alternativeName>
        <fullName evidence="11 13">L-threonylcarbamoyladenylate synthase</fullName>
    </alternativeName>
</protein>
<feature type="binding site" evidence="14">
    <location>
        <position position="176"/>
    </location>
    <ligand>
        <name>L-threonine</name>
        <dbReference type="ChEBI" id="CHEBI:57926"/>
    </ligand>
</feature>
<dbReference type="PANTHER" id="PTHR17490">
    <property type="entry name" value="SUA5"/>
    <property type="match status" value="1"/>
</dbReference>
<comment type="caution">
    <text evidence="16">The sequence shown here is derived from an EMBL/GenBank/DDBJ whole genome shotgun (WGS) entry which is preliminary data.</text>
</comment>